<name>A0A841M9V5_9BACT</name>
<feature type="transmembrane region" description="Helical" evidence="1">
    <location>
        <begin position="12"/>
        <end position="36"/>
    </location>
</feature>
<dbReference type="EMBL" id="JACIJO010000001">
    <property type="protein sequence ID" value="MBB6324712.1"/>
    <property type="molecule type" value="Genomic_DNA"/>
</dbReference>
<keyword evidence="1" id="KW-0472">Membrane</keyword>
<dbReference type="Proteomes" id="UP000588604">
    <property type="component" value="Unassembled WGS sequence"/>
</dbReference>
<keyword evidence="3" id="KW-1185">Reference proteome</keyword>
<keyword evidence="1" id="KW-0812">Transmembrane</keyword>
<proteinExistence type="predicted"/>
<evidence type="ECO:0008006" key="4">
    <source>
        <dbReference type="Google" id="ProtNLM"/>
    </source>
</evidence>
<organism evidence="2 3">
    <name type="scientific">Algoriphagus iocasae</name>
    <dbReference type="NCBI Taxonomy" id="1836499"/>
    <lineage>
        <taxon>Bacteria</taxon>
        <taxon>Pseudomonadati</taxon>
        <taxon>Bacteroidota</taxon>
        <taxon>Cytophagia</taxon>
        <taxon>Cytophagales</taxon>
        <taxon>Cyclobacteriaceae</taxon>
        <taxon>Algoriphagus</taxon>
    </lineage>
</organism>
<feature type="transmembrane region" description="Helical" evidence="1">
    <location>
        <begin position="106"/>
        <end position="123"/>
    </location>
</feature>
<gene>
    <name evidence="2" type="ORF">FHS59_000327</name>
</gene>
<evidence type="ECO:0000256" key="1">
    <source>
        <dbReference type="SAM" id="Phobius"/>
    </source>
</evidence>
<dbReference type="RefSeq" id="WP_184492675.1">
    <property type="nucleotide sequence ID" value="NZ_JACIJO010000001.1"/>
</dbReference>
<evidence type="ECO:0000313" key="3">
    <source>
        <dbReference type="Proteomes" id="UP000588604"/>
    </source>
</evidence>
<comment type="caution">
    <text evidence="2">The sequence shown here is derived from an EMBL/GenBank/DDBJ whole genome shotgun (WGS) entry which is preliminary data.</text>
</comment>
<keyword evidence="1" id="KW-1133">Transmembrane helix</keyword>
<evidence type="ECO:0000313" key="2">
    <source>
        <dbReference type="EMBL" id="MBB6324712.1"/>
    </source>
</evidence>
<feature type="transmembrane region" description="Helical" evidence="1">
    <location>
        <begin position="62"/>
        <end position="86"/>
    </location>
</feature>
<reference evidence="2 3" key="1">
    <citation type="submission" date="2020-08" db="EMBL/GenBank/DDBJ databases">
        <title>Genomic Encyclopedia of Type Strains, Phase IV (KMG-IV): sequencing the most valuable type-strain genomes for metagenomic binning, comparative biology and taxonomic classification.</title>
        <authorList>
            <person name="Goeker M."/>
        </authorList>
    </citation>
    <scope>NUCLEOTIDE SEQUENCE [LARGE SCALE GENOMIC DNA]</scope>
    <source>
        <strain evidence="2 3">DSM 102044</strain>
    </source>
</reference>
<accession>A0A841M9V5</accession>
<feature type="transmembrane region" description="Helical" evidence="1">
    <location>
        <begin position="143"/>
        <end position="164"/>
    </location>
</feature>
<sequence length="178" mass="20530">MSKTNSFVFRALTFIASLILVGLCIQTGGLLTNFIFHFLNPKALSKLFITLDLTEIYDKSQWVFYSMYSFILSIAILTTVLFLELVMMMMKMDLTNPFNSFVSDKIYRISYITFSIGILSLIARKSADYLQKHGYDTDMLNQYWQDSQAFILMAGIIYIIAVIFRKGLEIQNENELTV</sequence>
<dbReference type="AlphaFoldDB" id="A0A841M9V5"/>
<protein>
    <recommendedName>
        <fullName evidence="4">DUF2975 domain-containing protein</fullName>
    </recommendedName>
</protein>